<name>S3BTN0_OPHP1</name>
<evidence type="ECO:0000313" key="2">
    <source>
        <dbReference type="EMBL" id="EPE04614.1"/>
    </source>
</evidence>
<dbReference type="InterPro" id="IPR022812">
    <property type="entry name" value="Dynamin"/>
</dbReference>
<dbReference type="InterPro" id="IPR027417">
    <property type="entry name" value="P-loop_NTPase"/>
</dbReference>
<dbReference type="STRING" id="1262450.S3BTN0"/>
<dbReference type="eggNOG" id="KOG0446">
    <property type="taxonomic scope" value="Eukaryota"/>
</dbReference>
<dbReference type="OrthoDB" id="415706at2759"/>
<reference evidence="2 3" key="1">
    <citation type="journal article" date="2013" name="BMC Genomics">
        <title>The genome and transcriptome of the pine saprophyte Ophiostoma piceae, and a comparison with the bark beetle-associated pine pathogen Grosmannia clavigera.</title>
        <authorList>
            <person name="Haridas S."/>
            <person name="Wang Y."/>
            <person name="Lim L."/>
            <person name="Massoumi Alamouti S."/>
            <person name="Jackman S."/>
            <person name="Docking R."/>
            <person name="Robertson G."/>
            <person name="Birol I."/>
            <person name="Bohlmann J."/>
            <person name="Breuil C."/>
        </authorList>
    </citation>
    <scope>NUCLEOTIDE SEQUENCE [LARGE SCALE GENOMIC DNA]</scope>
    <source>
        <strain evidence="2 3">UAMH 11346</strain>
    </source>
</reference>
<protein>
    <submittedName>
        <fullName evidence="2">Interferon-induced gtp-binding protein mx2</fullName>
    </submittedName>
</protein>
<accession>S3BTN0</accession>
<dbReference type="SUPFAM" id="SSF52540">
    <property type="entry name" value="P-loop containing nucleoside triphosphate hydrolases"/>
    <property type="match status" value="1"/>
</dbReference>
<evidence type="ECO:0000313" key="3">
    <source>
        <dbReference type="Proteomes" id="UP000016923"/>
    </source>
</evidence>
<dbReference type="Gene3D" id="3.40.50.300">
    <property type="entry name" value="P-loop containing nucleotide triphosphate hydrolases"/>
    <property type="match status" value="1"/>
</dbReference>
<dbReference type="Proteomes" id="UP000016923">
    <property type="component" value="Unassembled WGS sequence"/>
</dbReference>
<dbReference type="PRINTS" id="PR00195">
    <property type="entry name" value="DYNAMIN"/>
</dbReference>
<organism evidence="2 3">
    <name type="scientific">Ophiostoma piceae (strain UAMH 11346)</name>
    <name type="common">Sap stain fungus</name>
    <dbReference type="NCBI Taxonomy" id="1262450"/>
    <lineage>
        <taxon>Eukaryota</taxon>
        <taxon>Fungi</taxon>
        <taxon>Dikarya</taxon>
        <taxon>Ascomycota</taxon>
        <taxon>Pezizomycotina</taxon>
        <taxon>Sordariomycetes</taxon>
        <taxon>Sordariomycetidae</taxon>
        <taxon>Ophiostomatales</taxon>
        <taxon>Ophiostomataceae</taxon>
        <taxon>Ophiostoma</taxon>
    </lineage>
</organism>
<dbReference type="AlphaFoldDB" id="S3BTN0"/>
<keyword evidence="3" id="KW-1185">Reference proteome</keyword>
<proteinExistence type="predicted"/>
<dbReference type="VEuPathDB" id="FungiDB:F503_03676"/>
<gene>
    <name evidence="2" type="ORF">F503_03676</name>
</gene>
<dbReference type="InterPro" id="IPR045063">
    <property type="entry name" value="Dynamin_N"/>
</dbReference>
<dbReference type="Pfam" id="PF00350">
    <property type="entry name" value="Dynamin_N"/>
    <property type="match status" value="1"/>
</dbReference>
<sequence>MASTMAANDSLGNDGFLAKIDRLRATNVGSMIPLPQVIVVGDQSSGKSSALESLTGFAFPRAATLCTRYATQISCTRAPDKKITVSIIPRPDASGELKAQLQAFRQDISELDADELARIFNEASERT</sequence>
<dbReference type="HOGENOM" id="CLU_1732302_0_0_1"/>
<feature type="domain" description="Dynamin N-terminal" evidence="1">
    <location>
        <begin position="37"/>
        <end position="108"/>
    </location>
</feature>
<dbReference type="EMBL" id="KE148160">
    <property type="protein sequence ID" value="EPE04614.1"/>
    <property type="molecule type" value="Genomic_DNA"/>
</dbReference>
<evidence type="ECO:0000259" key="1">
    <source>
        <dbReference type="Pfam" id="PF00350"/>
    </source>
</evidence>